<gene>
    <name evidence="3" type="ORF">AK812_SmicGene12460</name>
</gene>
<evidence type="ECO:0000313" key="4">
    <source>
        <dbReference type="Proteomes" id="UP000186817"/>
    </source>
</evidence>
<keyword evidence="4" id="KW-1185">Reference proteome</keyword>
<feature type="coiled-coil region" evidence="1">
    <location>
        <begin position="888"/>
        <end position="915"/>
    </location>
</feature>
<protein>
    <submittedName>
        <fullName evidence="3">Uncharacterized protein</fullName>
    </submittedName>
</protein>
<comment type="caution">
    <text evidence="3">The sequence shown here is derived from an EMBL/GenBank/DDBJ whole genome shotgun (WGS) entry which is preliminary data.</text>
</comment>
<proteinExistence type="predicted"/>
<feature type="coiled-coil region" evidence="1">
    <location>
        <begin position="950"/>
        <end position="984"/>
    </location>
</feature>
<organism evidence="3 4">
    <name type="scientific">Symbiodinium microadriaticum</name>
    <name type="common">Dinoflagellate</name>
    <name type="synonym">Zooxanthella microadriatica</name>
    <dbReference type="NCBI Taxonomy" id="2951"/>
    <lineage>
        <taxon>Eukaryota</taxon>
        <taxon>Sar</taxon>
        <taxon>Alveolata</taxon>
        <taxon>Dinophyceae</taxon>
        <taxon>Suessiales</taxon>
        <taxon>Symbiodiniaceae</taxon>
        <taxon>Symbiodinium</taxon>
    </lineage>
</organism>
<keyword evidence="1" id="KW-0175">Coiled coil</keyword>
<evidence type="ECO:0000256" key="2">
    <source>
        <dbReference type="SAM" id="MobiDB-lite"/>
    </source>
</evidence>
<dbReference type="Gene3D" id="1.25.40.20">
    <property type="entry name" value="Ankyrin repeat-containing domain"/>
    <property type="match status" value="1"/>
</dbReference>
<evidence type="ECO:0000313" key="3">
    <source>
        <dbReference type="EMBL" id="OLQ04460.1"/>
    </source>
</evidence>
<dbReference type="SUPFAM" id="SSF48403">
    <property type="entry name" value="Ankyrin repeat"/>
    <property type="match status" value="1"/>
</dbReference>
<dbReference type="InterPro" id="IPR036770">
    <property type="entry name" value="Ankyrin_rpt-contain_sf"/>
</dbReference>
<dbReference type="OrthoDB" id="431148at2759"/>
<dbReference type="AlphaFoldDB" id="A0A1Q9EAK8"/>
<sequence>MGWFDDNFDNFLGHHYGIGMFGRHIGDDCDMDEGECVNCGKKGMKFESAMDKGIDWGLYTGHPDAIRTCNKCKKDHKSCMTEVMAVKKYKVLGQGDAFKKLRQEGRYFTQKPEAMGMQCRKSTYFWVVDLEEAAAKLGWQPKENSKAMPKESTQATKRTASVAGMLGLPKAKAQAAVNADGKPVRRKRWDFSDRPPNCRAGSCLTAAARLGDTAEVKSIVEERIGKGFLHYPDFLLNYCAKYHEVDYKMGGYTKEWDWFKYTPVVAAAKNGHIECVRVLLLNGACPVLQCCEIDDVCEDALQAASSQGGWLGNSIATELEKLERGELQSYSSLVQQEALVKVAMPFWHHIKEKAARNNQKLVPSDGAALRAEEGFSEERAKRLAVRLEEERNGAINEQMAKGSFPSDGASLGVARDKQLASQLSEVGLRPFGGQQPEMCVTVKVTVPALTLSDKSTRVIEAKINTTLEVLANATEKAEAQASATAKTSRQAAVEVQAEASATQKATATAEATYTAYAEARDTATASYKAVATANAQQKVKEDGSKAKIVIEATAAAREKGEASSKEIANSTRTVTAKGEGDVTLKIKQKGRGQATAEAEKNVTVRMEGSDSVQKSKILNVKGIGTFNTEFQATATAKAIVEAVERLGLDAKKLSGIPYARSVYKEAEREAYSQAREKATRAAVDLATKEATKRIDEDIDRQADEYKKVEVPDDSTLAEQKELQASASQEALANAAAKVKAAVPIEAKKTAEAEAQKAAEAEAKKIATAEAQKQAQEGLEAKAKAKAKAEAEEKAEADAKANAFKLAKSVAEEDAKAKAVQAAKDSAKDAAEEKAKVAAQAAAQKQAAAAQDHYESAFRGEVRCLRKQVEAMKKANAFLAGLHGEDKRYAAQKEALKLLQQEASQVQASRNALEKGEKRAGLVQRCLEEVHSRLNVAKKRKVEACSKRRQLDVAETERRWLQGELDKMRQTASGLRTEISQLLEAAELTGVIGFAGSLERFAALQRRLATVKAPELVQCCQKLEDRQRRLQQDPGIQKPPSPRGKAGVL</sequence>
<name>A0A1Q9EAK8_SYMMI</name>
<accession>A0A1Q9EAK8</accession>
<dbReference type="EMBL" id="LSRX01000210">
    <property type="protein sequence ID" value="OLQ04460.1"/>
    <property type="molecule type" value="Genomic_DNA"/>
</dbReference>
<evidence type="ECO:0000256" key="1">
    <source>
        <dbReference type="SAM" id="Coils"/>
    </source>
</evidence>
<reference evidence="3 4" key="1">
    <citation type="submission" date="2016-02" db="EMBL/GenBank/DDBJ databases">
        <title>Genome analysis of coral dinoflagellate symbionts highlights evolutionary adaptations to a symbiotic lifestyle.</title>
        <authorList>
            <person name="Aranda M."/>
            <person name="Li Y."/>
            <person name="Liew Y.J."/>
            <person name="Baumgarten S."/>
            <person name="Simakov O."/>
            <person name="Wilson M."/>
            <person name="Piel J."/>
            <person name="Ashoor H."/>
            <person name="Bougouffa S."/>
            <person name="Bajic V.B."/>
            <person name="Ryu T."/>
            <person name="Ravasi T."/>
            <person name="Bayer T."/>
            <person name="Micklem G."/>
            <person name="Kim H."/>
            <person name="Bhak J."/>
            <person name="Lajeunesse T.C."/>
            <person name="Voolstra C.R."/>
        </authorList>
    </citation>
    <scope>NUCLEOTIDE SEQUENCE [LARGE SCALE GENOMIC DNA]</scope>
    <source>
        <strain evidence="3 4">CCMP2467</strain>
    </source>
</reference>
<dbReference type="Proteomes" id="UP000186817">
    <property type="component" value="Unassembled WGS sequence"/>
</dbReference>
<feature type="region of interest" description="Disordered" evidence="2">
    <location>
        <begin position="1027"/>
        <end position="1048"/>
    </location>
</feature>
<feature type="coiled-coil region" evidence="1">
    <location>
        <begin position="751"/>
        <end position="839"/>
    </location>
</feature>